<protein>
    <submittedName>
        <fullName evidence="2">Uncharacterized protein</fullName>
    </submittedName>
</protein>
<dbReference type="AlphaFoldDB" id="A0A1K2IS09"/>
<dbReference type="STRING" id="1612149.SAMN05216324_108139"/>
<name>A0A1K2IS09_9FLAO</name>
<reference evidence="3" key="1">
    <citation type="submission" date="2016-10" db="EMBL/GenBank/DDBJ databases">
        <authorList>
            <person name="Varghese N."/>
            <person name="Submissions S."/>
        </authorList>
    </citation>
    <scope>NUCLEOTIDE SEQUENCE [LARGE SCALE GENOMIC DNA]</scope>
    <source>
        <strain evidence="3">SUR2</strain>
    </source>
</reference>
<keyword evidence="3" id="KW-1185">Reference proteome</keyword>
<proteinExistence type="predicted"/>
<evidence type="ECO:0000313" key="3">
    <source>
        <dbReference type="Proteomes" id="UP000182034"/>
    </source>
</evidence>
<dbReference type="EMBL" id="FPKW01000008">
    <property type="protein sequence ID" value="SFZ95094.1"/>
    <property type="molecule type" value="Genomic_DNA"/>
</dbReference>
<keyword evidence="1" id="KW-1133">Transmembrane helix</keyword>
<keyword evidence="1" id="KW-0472">Membrane</keyword>
<feature type="transmembrane region" description="Helical" evidence="1">
    <location>
        <begin position="60"/>
        <end position="84"/>
    </location>
</feature>
<feature type="transmembrane region" description="Helical" evidence="1">
    <location>
        <begin position="30"/>
        <end position="48"/>
    </location>
</feature>
<dbReference type="Proteomes" id="UP000182034">
    <property type="component" value="Unassembled WGS sequence"/>
</dbReference>
<feature type="transmembrane region" description="Helical" evidence="1">
    <location>
        <begin position="6"/>
        <end position="23"/>
    </location>
</feature>
<accession>A0A1K2IS09</accession>
<keyword evidence="1" id="KW-0812">Transmembrane</keyword>
<evidence type="ECO:0000256" key="1">
    <source>
        <dbReference type="SAM" id="Phobius"/>
    </source>
</evidence>
<evidence type="ECO:0000313" key="2">
    <source>
        <dbReference type="EMBL" id="SFZ95094.1"/>
    </source>
</evidence>
<organism evidence="2 3">
    <name type="scientific">Chryseobacterium limigenitum</name>
    <dbReference type="NCBI Taxonomy" id="1612149"/>
    <lineage>
        <taxon>Bacteria</taxon>
        <taxon>Pseudomonadati</taxon>
        <taxon>Bacteroidota</taxon>
        <taxon>Flavobacteriia</taxon>
        <taxon>Flavobacteriales</taxon>
        <taxon>Weeksellaceae</taxon>
        <taxon>Chryseobacterium group</taxon>
        <taxon>Chryseobacterium</taxon>
    </lineage>
</organism>
<gene>
    <name evidence="2" type="ORF">SAMN05216324_108139</name>
</gene>
<sequence length="133" mass="15613">MLFIILPFILLGTSSLYYSLFYNKKVKKNIFWLILLFFLLSIILSIILSSSDRSDFGHFLYNLFFIYIVLLFHSLLLLCIHLIITNKKLGFITGKTPYFIAFSFPRSAKSPDFAIFNLIILINKKSKEDIWEI</sequence>